<dbReference type="PATRIC" id="fig|67855.3.peg.1388"/>
<dbReference type="STRING" id="67855.RO21_06895"/>
<dbReference type="SMART" id="SM00771">
    <property type="entry name" value="ZipA_C"/>
    <property type="match status" value="1"/>
</dbReference>
<dbReference type="HAMAP" id="MF_00509">
    <property type="entry name" value="ZipA"/>
    <property type="match status" value="1"/>
</dbReference>
<reference evidence="12 13" key="1">
    <citation type="submission" date="2014-12" db="EMBL/GenBank/DDBJ databases">
        <title>Reclassification of Actinobacillus muris as Muribacter muris.</title>
        <authorList>
            <person name="Christensen H."/>
            <person name="Nicklas W."/>
            <person name="Bisgaard M."/>
        </authorList>
    </citation>
    <scope>NUCLEOTIDE SEQUENCE [LARGE SCALE GENOMIC DNA]</scope>
    <source>
        <strain evidence="12 13">Ackerman80-443D</strain>
    </source>
</reference>
<dbReference type="GO" id="GO:0005886">
    <property type="term" value="C:plasma membrane"/>
    <property type="evidence" value="ECO:0007669"/>
    <property type="project" value="UniProtKB-SubCell"/>
</dbReference>
<keyword evidence="7 8" id="KW-0131">Cell cycle</keyword>
<keyword evidence="5 8" id="KW-1133">Transmembrane helix</keyword>
<dbReference type="Pfam" id="PF04354">
    <property type="entry name" value="ZipA_C"/>
    <property type="match status" value="1"/>
</dbReference>
<evidence type="ECO:0000256" key="3">
    <source>
        <dbReference type="ARBA" id="ARBA00022618"/>
    </source>
</evidence>
<comment type="function">
    <text evidence="8 9">Essential cell division protein that stabilizes the FtsZ protofilaments by cross-linking them and that serves as a cytoplasmic membrane anchor for the Z ring. Also required for the recruitment to the septal ring of downstream cell division proteins.</text>
</comment>
<comment type="caution">
    <text evidence="12">The sequence shown here is derived from an EMBL/GenBank/DDBJ whole genome shotgun (WGS) entry which is preliminary data.</text>
</comment>
<evidence type="ECO:0000256" key="9">
    <source>
        <dbReference type="RuleBase" id="RU003612"/>
    </source>
</evidence>
<keyword evidence="4 8" id="KW-0812">Transmembrane</keyword>
<dbReference type="Proteomes" id="UP000036270">
    <property type="component" value="Unassembled WGS sequence"/>
</dbReference>
<comment type="subcellular location">
    <subcellularLocation>
        <location evidence="8">Cell inner membrane</location>
        <topology evidence="8">Single-pass type I membrane protein</topology>
    </subcellularLocation>
    <text evidence="8">Localizes to the Z ring in an FtsZ-dependent manner.</text>
</comment>
<dbReference type="NCBIfam" id="TIGR02205">
    <property type="entry name" value="septum_zipA"/>
    <property type="match status" value="1"/>
</dbReference>
<sequence>MDNHILFFILAGLLIAILIGYSLWSARREKSRVFSNTFSTRPPSTPISHSSQTDIPASLQPQNGAFQATYPNDQAIAEQQVQQQVEQDVKNIKIRLSDAQAPVQTPFSATPEPKMHYAEPAYSEPVVAEPTPNIEQPLNAEPAPAAQPIENGLITLYVVAQDGQPPFYGENIVQQLEALGFQYGQYQIFHRHLDNANSPVLFSVANMMQPGIFDLDKISQFSTVGLVFFMQLPSGSGNDLVNLRSMIRSVETFARAMNGIVLTDQHQLFDDNARQQYLLRVSQQ</sequence>
<dbReference type="GO" id="GO:0043093">
    <property type="term" value="P:FtsZ-dependent cytokinesis"/>
    <property type="evidence" value="ECO:0007669"/>
    <property type="project" value="UniProtKB-UniRule"/>
</dbReference>
<dbReference type="SUPFAM" id="SSF64383">
    <property type="entry name" value="Cell-division protein ZipA, C-terminal domain"/>
    <property type="match status" value="1"/>
</dbReference>
<feature type="region of interest" description="Disordered" evidence="10">
    <location>
        <begin position="36"/>
        <end position="55"/>
    </location>
</feature>
<dbReference type="GO" id="GO:0000917">
    <property type="term" value="P:division septum assembly"/>
    <property type="evidence" value="ECO:0007669"/>
    <property type="project" value="TreeGrafter"/>
</dbReference>
<evidence type="ECO:0000313" key="12">
    <source>
        <dbReference type="EMBL" id="KMK51339.1"/>
    </source>
</evidence>
<accession>A0A0J5P793</accession>
<name>A0A0J5P793_9PAST</name>
<dbReference type="InterPro" id="IPR011919">
    <property type="entry name" value="Cell_div_ZipA"/>
</dbReference>
<dbReference type="GO" id="GO:0032153">
    <property type="term" value="C:cell division site"/>
    <property type="evidence" value="ECO:0007669"/>
    <property type="project" value="UniProtKB-UniRule"/>
</dbReference>
<dbReference type="RefSeq" id="WP_047977067.1">
    <property type="nucleotide sequence ID" value="NZ_JWIZ01000038.1"/>
</dbReference>
<organism evidence="12 13">
    <name type="scientific">Muribacter muris</name>
    <dbReference type="NCBI Taxonomy" id="67855"/>
    <lineage>
        <taxon>Bacteria</taxon>
        <taxon>Pseudomonadati</taxon>
        <taxon>Pseudomonadota</taxon>
        <taxon>Gammaproteobacteria</taxon>
        <taxon>Pasteurellales</taxon>
        <taxon>Pasteurellaceae</taxon>
        <taxon>Muribacter</taxon>
    </lineage>
</organism>
<evidence type="ECO:0000259" key="11">
    <source>
        <dbReference type="SMART" id="SM00771"/>
    </source>
</evidence>
<keyword evidence="3 8" id="KW-0132">Cell division</keyword>
<comment type="subunit">
    <text evidence="8">Interacts with FtsZ via their C-terminal domains.</text>
</comment>
<comment type="similarity">
    <text evidence="8 9">Belongs to the ZipA family.</text>
</comment>
<dbReference type="InterPro" id="IPR036765">
    <property type="entry name" value="ZipA_FtsZ-bd_C_sf"/>
</dbReference>
<keyword evidence="6 8" id="KW-0472">Membrane</keyword>
<dbReference type="PANTHER" id="PTHR38685:SF1">
    <property type="entry name" value="CELL DIVISION PROTEIN ZIPA"/>
    <property type="match status" value="1"/>
</dbReference>
<gene>
    <name evidence="8" type="primary">zipA</name>
    <name evidence="12" type="ORF">RO21_06895</name>
</gene>
<dbReference type="AlphaFoldDB" id="A0A0J5P793"/>
<evidence type="ECO:0000256" key="4">
    <source>
        <dbReference type="ARBA" id="ARBA00022692"/>
    </source>
</evidence>
<evidence type="ECO:0000256" key="1">
    <source>
        <dbReference type="ARBA" id="ARBA00022475"/>
    </source>
</evidence>
<evidence type="ECO:0000313" key="13">
    <source>
        <dbReference type="Proteomes" id="UP000036270"/>
    </source>
</evidence>
<evidence type="ECO:0000256" key="8">
    <source>
        <dbReference type="HAMAP-Rule" id="MF_00509"/>
    </source>
</evidence>
<dbReference type="PANTHER" id="PTHR38685">
    <property type="entry name" value="CELL DIVISION PROTEIN ZIPA"/>
    <property type="match status" value="1"/>
</dbReference>
<dbReference type="EMBL" id="JWIZ01000038">
    <property type="protein sequence ID" value="KMK51339.1"/>
    <property type="molecule type" value="Genomic_DNA"/>
</dbReference>
<protein>
    <recommendedName>
        <fullName evidence="8 9">Cell division protein ZipA</fullName>
    </recommendedName>
</protein>
<dbReference type="Gene3D" id="3.30.1400.10">
    <property type="entry name" value="ZipA, C-terminal FtsZ-binding domain"/>
    <property type="match status" value="1"/>
</dbReference>
<evidence type="ECO:0000256" key="7">
    <source>
        <dbReference type="ARBA" id="ARBA00023306"/>
    </source>
</evidence>
<feature type="domain" description="ZipA C-terminal FtsZ-binding" evidence="11">
    <location>
        <begin position="150"/>
        <end position="281"/>
    </location>
</feature>
<evidence type="ECO:0000256" key="6">
    <source>
        <dbReference type="ARBA" id="ARBA00023136"/>
    </source>
</evidence>
<keyword evidence="2 8" id="KW-0997">Cell inner membrane</keyword>
<feature type="transmembrane region" description="Helical" evidence="8">
    <location>
        <begin position="6"/>
        <end position="24"/>
    </location>
</feature>
<evidence type="ECO:0000256" key="10">
    <source>
        <dbReference type="SAM" id="MobiDB-lite"/>
    </source>
</evidence>
<keyword evidence="1 8" id="KW-1003">Cell membrane</keyword>
<evidence type="ECO:0000256" key="5">
    <source>
        <dbReference type="ARBA" id="ARBA00022989"/>
    </source>
</evidence>
<dbReference type="InterPro" id="IPR007449">
    <property type="entry name" value="ZipA_FtsZ-bd_C"/>
</dbReference>
<evidence type="ECO:0000256" key="2">
    <source>
        <dbReference type="ARBA" id="ARBA00022519"/>
    </source>
</evidence>
<proteinExistence type="inferred from homology"/>
<keyword evidence="13" id="KW-1185">Reference proteome</keyword>